<organism evidence="1 2">
    <name type="scientific">Trichonephila inaurata madagascariensis</name>
    <dbReference type="NCBI Taxonomy" id="2747483"/>
    <lineage>
        <taxon>Eukaryota</taxon>
        <taxon>Metazoa</taxon>
        <taxon>Ecdysozoa</taxon>
        <taxon>Arthropoda</taxon>
        <taxon>Chelicerata</taxon>
        <taxon>Arachnida</taxon>
        <taxon>Araneae</taxon>
        <taxon>Araneomorphae</taxon>
        <taxon>Entelegynae</taxon>
        <taxon>Araneoidea</taxon>
        <taxon>Nephilidae</taxon>
        <taxon>Trichonephila</taxon>
        <taxon>Trichonephila inaurata</taxon>
    </lineage>
</organism>
<dbReference type="Proteomes" id="UP000886998">
    <property type="component" value="Unassembled WGS sequence"/>
</dbReference>
<keyword evidence="2" id="KW-1185">Reference proteome</keyword>
<gene>
    <name evidence="1" type="ORF">TNIN_128551</name>
</gene>
<dbReference type="EMBL" id="BMAV01006109">
    <property type="protein sequence ID" value="GFY47798.1"/>
    <property type="molecule type" value="Genomic_DNA"/>
</dbReference>
<dbReference type="AlphaFoldDB" id="A0A8X6X6A3"/>
<protein>
    <submittedName>
        <fullName evidence="1">Uncharacterized protein</fullName>
    </submittedName>
</protein>
<comment type="caution">
    <text evidence="1">The sequence shown here is derived from an EMBL/GenBank/DDBJ whole genome shotgun (WGS) entry which is preliminary data.</text>
</comment>
<evidence type="ECO:0000313" key="2">
    <source>
        <dbReference type="Proteomes" id="UP000886998"/>
    </source>
</evidence>
<name>A0A8X6X6A3_9ARAC</name>
<sequence length="90" mass="9974">MQVTIRWCSVESTRGLGEPGCLYSLGCRFKIVHGLHPRCTHCDELSNETIDIGPTGSMQVHNGINVATDNVLYPSCIHIHALIFQILLQN</sequence>
<accession>A0A8X6X6A3</accession>
<evidence type="ECO:0000313" key="1">
    <source>
        <dbReference type="EMBL" id="GFY47798.1"/>
    </source>
</evidence>
<proteinExistence type="predicted"/>
<reference evidence="1" key="1">
    <citation type="submission" date="2020-08" db="EMBL/GenBank/DDBJ databases">
        <title>Multicomponent nature underlies the extraordinary mechanical properties of spider dragline silk.</title>
        <authorList>
            <person name="Kono N."/>
            <person name="Nakamura H."/>
            <person name="Mori M."/>
            <person name="Yoshida Y."/>
            <person name="Ohtoshi R."/>
            <person name="Malay A.D."/>
            <person name="Moran D.A.P."/>
            <person name="Tomita M."/>
            <person name="Numata K."/>
            <person name="Arakawa K."/>
        </authorList>
    </citation>
    <scope>NUCLEOTIDE SEQUENCE</scope>
</reference>